<organism evidence="4 5">
    <name type="scientific">Crassostrea virginica</name>
    <name type="common">Eastern oyster</name>
    <dbReference type="NCBI Taxonomy" id="6565"/>
    <lineage>
        <taxon>Eukaryota</taxon>
        <taxon>Metazoa</taxon>
        <taxon>Spiralia</taxon>
        <taxon>Lophotrochozoa</taxon>
        <taxon>Mollusca</taxon>
        <taxon>Bivalvia</taxon>
        <taxon>Autobranchia</taxon>
        <taxon>Pteriomorphia</taxon>
        <taxon>Ostreida</taxon>
        <taxon>Ostreoidea</taxon>
        <taxon>Ostreidae</taxon>
        <taxon>Crassostrea</taxon>
    </lineage>
</organism>
<name>A0A8B8C5M6_CRAVI</name>
<evidence type="ECO:0000313" key="5">
    <source>
        <dbReference type="RefSeq" id="XP_022310206.1"/>
    </source>
</evidence>
<dbReference type="Pfam" id="PF00643">
    <property type="entry name" value="zf-B_box"/>
    <property type="match status" value="1"/>
</dbReference>
<dbReference type="RefSeq" id="XP_022310206.1">
    <property type="nucleotide sequence ID" value="XM_022454498.1"/>
</dbReference>
<protein>
    <submittedName>
        <fullName evidence="5">Uncharacterized protein LOC111115671</fullName>
    </submittedName>
</protein>
<dbReference type="Pfam" id="PF01436">
    <property type="entry name" value="NHL"/>
    <property type="match status" value="1"/>
</dbReference>
<dbReference type="InterPro" id="IPR001258">
    <property type="entry name" value="NHL_repeat"/>
</dbReference>
<proteinExistence type="predicted"/>
<evidence type="ECO:0000259" key="3">
    <source>
        <dbReference type="PROSITE" id="PS50119"/>
    </source>
</evidence>
<dbReference type="OrthoDB" id="6128620at2759"/>
<dbReference type="Gene3D" id="3.30.160.60">
    <property type="entry name" value="Classic Zinc Finger"/>
    <property type="match status" value="1"/>
</dbReference>
<evidence type="ECO:0000313" key="4">
    <source>
        <dbReference type="Proteomes" id="UP000694844"/>
    </source>
</evidence>
<feature type="domain" description="B box-type" evidence="3">
    <location>
        <begin position="1"/>
        <end position="32"/>
    </location>
</feature>
<dbReference type="GO" id="GO:0061630">
    <property type="term" value="F:ubiquitin protein ligase activity"/>
    <property type="evidence" value="ECO:0007669"/>
    <property type="project" value="TreeGrafter"/>
</dbReference>
<gene>
    <name evidence="5" type="primary">LOC111115671</name>
</gene>
<dbReference type="CDD" id="cd19756">
    <property type="entry name" value="Bbox2"/>
    <property type="match status" value="1"/>
</dbReference>
<dbReference type="GO" id="GO:0008270">
    <property type="term" value="F:zinc ion binding"/>
    <property type="evidence" value="ECO:0007669"/>
    <property type="project" value="UniProtKB-KW"/>
</dbReference>
<reference evidence="5" key="1">
    <citation type="submission" date="2025-08" db="UniProtKB">
        <authorList>
            <consortium name="RefSeq"/>
        </authorList>
    </citation>
    <scope>IDENTIFICATION</scope>
    <source>
        <tissue evidence="5">Whole sample</tissue>
    </source>
</reference>
<dbReference type="InterPro" id="IPR011042">
    <property type="entry name" value="6-blade_b-propeller_TolB-like"/>
</dbReference>
<dbReference type="AlphaFoldDB" id="A0A8B8C5M6"/>
<evidence type="ECO:0000256" key="1">
    <source>
        <dbReference type="ARBA" id="ARBA00022737"/>
    </source>
</evidence>
<dbReference type="PROSITE" id="PS50119">
    <property type="entry name" value="ZF_BBOX"/>
    <property type="match status" value="1"/>
</dbReference>
<dbReference type="InterPro" id="IPR000315">
    <property type="entry name" value="Znf_B-box"/>
</dbReference>
<evidence type="ECO:0000256" key="2">
    <source>
        <dbReference type="PROSITE-ProRule" id="PRU00024"/>
    </source>
</evidence>
<dbReference type="KEGG" id="cvn:111115671"/>
<dbReference type="Gene3D" id="2.120.10.30">
    <property type="entry name" value="TolB, C-terminal domain"/>
    <property type="match status" value="1"/>
</dbReference>
<dbReference type="SUPFAM" id="SSF101898">
    <property type="entry name" value="NHL repeat"/>
    <property type="match status" value="1"/>
</dbReference>
<dbReference type="GO" id="GO:0000209">
    <property type="term" value="P:protein polyubiquitination"/>
    <property type="evidence" value="ECO:0007669"/>
    <property type="project" value="TreeGrafter"/>
</dbReference>
<dbReference type="PANTHER" id="PTHR24104:SF25">
    <property type="entry name" value="PROTEIN LIN-41"/>
    <property type="match status" value="1"/>
</dbReference>
<keyword evidence="2" id="KW-0479">Metal-binding</keyword>
<keyword evidence="1" id="KW-0677">Repeat</keyword>
<dbReference type="GeneID" id="111115671"/>
<dbReference type="SUPFAM" id="SSF57845">
    <property type="entry name" value="B-box zinc-binding domain"/>
    <property type="match status" value="1"/>
</dbReference>
<sequence>MQFEVFCEQCCVPICVQCTSYTDHRDHTFVEMLTKYNSQRLTIQRDLEELERSLYPRYQEIASEIPLQKAQLAKHSKRLTTALNIHGKALHREIDIMMQDMQSENDVLHSKHLATIDQEEENITYKIREISKLIQELRKLADSADIFLVSIYQSRIDDFKEIPKQPNIPFPMFCPEIISKEKLRIQFGSLSSPLITEEQGEIAEAPRLNSSSSTSSYELYNHLLEEPELIATFDTGYNPLYNVTCLTDEDIWTTGRNKVMKLYNLKGKMETAIHIKSGHWPMDITVTQSGDFVFTDRSEKTINIVKMSKIKRLIKTRGWSPLGVCCTSSDDLLVIMENDDMNQAKVVRFKGSTESQSIQWDDEGRRLFSSGGSTKYLCENKNFDICVSDRDAHAIIVVSADGKLRFRYIGPPMMSKDSFDPVGITTDNNGLIIAADNKNNRIHIIDSEGEDLLCISNNVQHPYGICLDSKDNLFVAEMDTRKVKKFRYYNSL</sequence>
<accession>A0A8B8C5M6</accession>
<dbReference type="Proteomes" id="UP000694844">
    <property type="component" value="Chromosome 9"/>
</dbReference>
<keyword evidence="2" id="KW-0862">Zinc</keyword>
<keyword evidence="2" id="KW-0863">Zinc-finger</keyword>
<dbReference type="GO" id="GO:0043161">
    <property type="term" value="P:proteasome-mediated ubiquitin-dependent protein catabolic process"/>
    <property type="evidence" value="ECO:0007669"/>
    <property type="project" value="TreeGrafter"/>
</dbReference>
<dbReference type="InterPro" id="IPR050952">
    <property type="entry name" value="TRIM-NHL_E3_ligases"/>
</dbReference>
<dbReference type="PANTHER" id="PTHR24104">
    <property type="entry name" value="E3 UBIQUITIN-PROTEIN LIGASE NHLRC1-RELATED"/>
    <property type="match status" value="1"/>
</dbReference>
<keyword evidence="4" id="KW-1185">Reference proteome</keyword>